<accession>A0ABM8RAL1</accession>
<name>A0ABM8RAL1_9BURK</name>
<gene>
    <name evidence="2" type="ORF">R69888_02561</name>
</gene>
<keyword evidence="1" id="KW-0732">Signal</keyword>
<dbReference type="EMBL" id="CAJNBK010000005">
    <property type="protein sequence ID" value="CAE6742035.1"/>
    <property type="molecule type" value="Genomic_DNA"/>
</dbReference>
<dbReference type="Proteomes" id="UP000672526">
    <property type="component" value="Unassembled WGS sequence"/>
</dbReference>
<proteinExistence type="predicted"/>
<evidence type="ECO:0000313" key="3">
    <source>
        <dbReference type="Proteomes" id="UP000672526"/>
    </source>
</evidence>
<protein>
    <submittedName>
        <fullName evidence="2">Uncharacterized protein</fullName>
    </submittedName>
</protein>
<feature type="signal peptide" evidence="1">
    <location>
        <begin position="1"/>
        <end position="31"/>
    </location>
</feature>
<comment type="caution">
    <text evidence="2">The sequence shown here is derived from an EMBL/GenBank/DDBJ whole genome shotgun (WGS) entry which is preliminary data.</text>
</comment>
<feature type="chain" id="PRO_5045940136" evidence="1">
    <location>
        <begin position="32"/>
        <end position="235"/>
    </location>
</feature>
<reference evidence="2 3" key="1">
    <citation type="submission" date="2021-02" db="EMBL/GenBank/DDBJ databases">
        <authorList>
            <person name="Vanwijnsberghe S."/>
        </authorList>
    </citation>
    <scope>NUCLEOTIDE SEQUENCE [LARGE SCALE GENOMIC DNA]</scope>
    <source>
        <strain evidence="2 3">LMG 31837</strain>
    </source>
</reference>
<evidence type="ECO:0000256" key="1">
    <source>
        <dbReference type="SAM" id="SignalP"/>
    </source>
</evidence>
<keyword evidence="3" id="KW-1185">Reference proteome</keyword>
<evidence type="ECO:0000313" key="2">
    <source>
        <dbReference type="EMBL" id="CAE6742035.1"/>
    </source>
</evidence>
<organism evidence="2 3">
    <name type="scientific">Paraburkholderia haematera</name>
    <dbReference type="NCBI Taxonomy" id="2793077"/>
    <lineage>
        <taxon>Bacteria</taxon>
        <taxon>Pseudomonadati</taxon>
        <taxon>Pseudomonadota</taxon>
        <taxon>Betaproteobacteria</taxon>
        <taxon>Burkholderiales</taxon>
        <taxon>Burkholderiaceae</taxon>
        <taxon>Paraburkholderia</taxon>
    </lineage>
</organism>
<sequence length="235" mass="25291">MIIKSKIMCLSRLLTWFCISIVASLATGAVAGNTSPVVRAHASTTIPEYAVGACRFRIENMFGGIFYAVQNSSPSQGIYDIPDTGPNASPVLNGGFSLNCVKANDQQIGTSLGAKLVNGQWMRYDPWTDGSELTFFEKMANVKTVPIKGKNWIGTGITVDDTTGDEERRGRFFSFCLVHNTQALCGTTPVEWLANPKVNQLWKIKAILESVEFVDTPTPAGASASAASNSATLDK</sequence>